<protein>
    <submittedName>
        <fullName evidence="1">Uncharacterized protein</fullName>
    </submittedName>
</protein>
<dbReference type="EMBL" id="NVSR01000054">
    <property type="protein sequence ID" value="PCI27598.1"/>
    <property type="molecule type" value="Genomic_DNA"/>
</dbReference>
<proteinExistence type="predicted"/>
<sequence length="86" mass="9569">MEFGQYGMTAQYGMGDGGMVGYFNMFSYLKTWGAPLSGVLPGQEFLGLESQFIAFFVNIRIGLYYNINHVQGAKKNLFFAGIGSRF</sequence>
<gene>
    <name evidence="1" type="ORF">COB67_08120</name>
</gene>
<dbReference type="AlphaFoldDB" id="A0A2A4T250"/>
<accession>A0A2A4T250</accession>
<evidence type="ECO:0000313" key="2">
    <source>
        <dbReference type="Proteomes" id="UP000218113"/>
    </source>
</evidence>
<name>A0A2A4T250_9DELT</name>
<reference evidence="2" key="1">
    <citation type="submission" date="2017-08" db="EMBL/GenBank/DDBJ databases">
        <title>A dynamic microbial community with high functional redundancy inhabits the cold, oxic subseafloor aquifer.</title>
        <authorList>
            <person name="Tully B.J."/>
            <person name="Wheat C.G."/>
            <person name="Glazer B.T."/>
            <person name="Huber J.A."/>
        </authorList>
    </citation>
    <scope>NUCLEOTIDE SEQUENCE [LARGE SCALE GENOMIC DNA]</scope>
</reference>
<comment type="caution">
    <text evidence="1">The sequence shown here is derived from an EMBL/GenBank/DDBJ whole genome shotgun (WGS) entry which is preliminary data.</text>
</comment>
<evidence type="ECO:0000313" key="1">
    <source>
        <dbReference type="EMBL" id="PCI27598.1"/>
    </source>
</evidence>
<organism evidence="1 2">
    <name type="scientific">SAR324 cluster bacterium</name>
    <dbReference type="NCBI Taxonomy" id="2024889"/>
    <lineage>
        <taxon>Bacteria</taxon>
        <taxon>Deltaproteobacteria</taxon>
        <taxon>SAR324 cluster</taxon>
    </lineage>
</organism>
<dbReference type="Proteomes" id="UP000218113">
    <property type="component" value="Unassembled WGS sequence"/>
</dbReference>